<evidence type="ECO:0000256" key="2">
    <source>
        <dbReference type="ARBA" id="ARBA00001911"/>
    </source>
</evidence>
<dbReference type="Gene3D" id="3.90.25.10">
    <property type="entry name" value="UDP-galactose 4-epimerase, domain 1"/>
    <property type="match status" value="1"/>
</dbReference>
<evidence type="ECO:0000256" key="1">
    <source>
        <dbReference type="ARBA" id="ARBA00000083"/>
    </source>
</evidence>
<dbReference type="PANTHER" id="PTHR43725:SF47">
    <property type="entry name" value="UDP-GLUCOSE 4-EPIMERASE"/>
    <property type="match status" value="1"/>
</dbReference>
<dbReference type="NCBIfam" id="NF007956">
    <property type="entry name" value="PRK10675.1"/>
    <property type="match status" value="1"/>
</dbReference>
<comment type="catalytic activity">
    <reaction evidence="1">
        <text>UDP-alpha-D-glucose = UDP-alpha-D-galactose</text>
        <dbReference type="Rhea" id="RHEA:22168"/>
        <dbReference type="ChEBI" id="CHEBI:58885"/>
        <dbReference type="ChEBI" id="CHEBI:66914"/>
        <dbReference type="EC" id="5.1.3.2"/>
    </reaction>
</comment>
<accession>A0A4R8LTU6</accession>
<name>A0A4R8LTU6_9BACL</name>
<evidence type="ECO:0000256" key="3">
    <source>
        <dbReference type="ARBA" id="ARBA00007637"/>
    </source>
</evidence>
<dbReference type="GO" id="GO:0005829">
    <property type="term" value="C:cytosol"/>
    <property type="evidence" value="ECO:0007669"/>
    <property type="project" value="TreeGrafter"/>
</dbReference>
<comment type="cofactor">
    <cofactor evidence="2">
        <name>NAD(+)</name>
        <dbReference type="ChEBI" id="CHEBI:57540"/>
    </cofactor>
</comment>
<dbReference type="PRINTS" id="PR01713">
    <property type="entry name" value="NUCEPIMERASE"/>
</dbReference>
<dbReference type="Gene3D" id="3.40.50.720">
    <property type="entry name" value="NAD(P)-binding Rossmann-like Domain"/>
    <property type="match status" value="1"/>
</dbReference>
<dbReference type="PANTHER" id="PTHR43725">
    <property type="entry name" value="UDP-GLUCOSE 4-EPIMERASE"/>
    <property type="match status" value="1"/>
</dbReference>
<evidence type="ECO:0000256" key="7">
    <source>
        <dbReference type="ARBA" id="ARBA00023235"/>
    </source>
</evidence>
<protein>
    <recommendedName>
        <fullName evidence="5">UDP-glucose 4-epimerase</fullName>
        <ecNumber evidence="4">5.1.3.2</ecNumber>
    </recommendedName>
</protein>
<comment type="similarity">
    <text evidence="3">Belongs to the NAD(P)-dependent epimerase/dehydratase family.</text>
</comment>
<dbReference type="CDD" id="cd05247">
    <property type="entry name" value="UDP_G4E_1_SDR_e"/>
    <property type="match status" value="1"/>
</dbReference>
<dbReference type="GO" id="GO:0003978">
    <property type="term" value="F:UDP-glucose 4-epimerase activity"/>
    <property type="evidence" value="ECO:0007669"/>
    <property type="project" value="UniProtKB-EC"/>
</dbReference>
<dbReference type="SUPFAM" id="SSF51735">
    <property type="entry name" value="NAD(P)-binding Rossmann-fold domains"/>
    <property type="match status" value="1"/>
</dbReference>
<proteinExistence type="inferred from homology"/>
<comment type="caution">
    <text evidence="10">The sequence shown here is derived from an EMBL/GenBank/DDBJ whole genome shotgun (WGS) entry which is preliminary data.</text>
</comment>
<dbReference type="InterPro" id="IPR005886">
    <property type="entry name" value="UDP_G4E"/>
</dbReference>
<evidence type="ECO:0000256" key="6">
    <source>
        <dbReference type="ARBA" id="ARBA00023027"/>
    </source>
</evidence>
<dbReference type="UniPathway" id="UPA00214"/>
<keyword evidence="8" id="KW-0472">Membrane</keyword>
<dbReference type="InterPro" id="IPR016040">
    <property type="entry name" value="NAD(P)-bd_dom"/>
</dbReference>
<sequence>METQSSIPFLLRISSIHVGILRSDFLYDHSMRITFMGYINGRMRGNVRIIFLCVVSVNFGVGRAAMVMFRREFGIVVMMDILEVACLILVTGAAGYIGSHTCVSLLEAGFDIVAIDNFANSKPEALSRVQEITGKTFSIHSVDMLDAKALDAVFAEENMEAVIHFAGLKAVGESVAQPLRYYENNLVSTINLCKSMKKHHVNKIVFSSSATVYGAQEQVPLREDMPIAPVNPYGQTKAMIEQILRDIAVADDQFGAALLRYFNPVGAHGSGRIGEDPQGIPNNLVPYVAQVAVGKRAELTVHGGDYDTPDGTGIRDYIHVMDLAEGHVKALSWVLNHTGAEAFNLGTGKGSSVLEVVHAFEQASGVRIPYHIGPRRPGDAARSFADPSKAQQVLGWRATKTLDDMCADTWKWQKQNPNGYGE</sequence>
<evidence type="ECO:0000256" key="8">
    <source>
        <dbReference type="SAM" id="Phobius"/>
    </source>
</evidence>
<evidence type="ECO:0000256" key="5">
    <source>
        <dbReference type="ARBA" id="ARBA00018569"/>
    </source>
</evidence>
<dbReference type="GO" id="GO:0006012">
    <property type="term" value="P:galactose metabolic process"/>
    <property type="evidence" value="ECO:0007669"/>
    <property type="project" value="UniProtKB-UniPathway"/>
</dbReference>
<dbReference type="EMBL" id="SORF01000002">
    <property type="protein sequence ID" value="TDY50572.1"/>
    <property type="molecule type" value="Genomic_DNA"/>
</dbReference>
<feature type="transmembrane region" description="Helical" evidence="8">
    <location>
        <begin position="73"/>
        <end position="97"/>
    </location>
</feature>
<evidence type="ECO:0000313" key="11">
    <source>
        <dbReference type="Proteomes" id="UP000294581"/>
    </source>
</evidence>
<reference evidence="10 11" key="1">
    <citation type="submission" date="2019-03" db="EMBL/GenBank/DDBJ databases">
        <title>Genomic Encyclopedia of Type Strains, Phase IV (KMG-IV): sequencing the most valuable type-strain genomes for metagenomic binning, comparative biology and taxonomic classification.</title>
        <authorList>
            <person name="Goeker M."/>
        </authorList>
    </citation>
    <scope>NUCLEOTIDE SEQUENCE [LARGE SCALE GENOMIC DNA]</scope>
    <source>
        <strain evidence="10 11">DSM 17974</strain>
    </source>
</reference>
<dbReference type="InterPro" id="IPR036291">
    <property type="entry name" value="NAD(P)-bd_dom_sf"/>
</dbReference>
<evidence type="ECO:0000259" key="9">
    <source>
        <dbReference type="Pfam" id="PF16363"/>
    </source>
</evidence>
<dbReference type="NCBIfam" id="TIGR01179">
    <property type="entry name" value="galE"/>
    <property type="match status" value="1"/>
</dbReference>
<dbReference type="Pfam" id="PF16363">
    <property type="entry name" value="GDP_Man_Dehyd"/>
    <property type="match status" value="1"/>
</dbReference>
<feature type="domain" description="NAD(P)-binding" evidence="9">
    <location>
        <begin position="89"/>
        <end position="409"/>
    </location>
</feature>
<dbReference type="Proteomes" id="UP000294581">
    <property type="component" value="Unassembled WGS sequence"/>
</dbReference>
<dbReference type="AlphaFoldDB" id="A0A4R8LTU6"/>
<keyword evidence="8" id="KW-0812">Transmembrane</keyword>
<keyword evidence="8" id="KW-1133">Transmembrane helix</keyword>
<organism evidence="10 11">
    <name type="scientific">Alicyclobacillus sacchari</name>
    <dbReference type="NCBI Taxonomy" id="392010"/>
    <lineage>
        <taxon>Bacteria</taxon>
        <taxon>Bacillati</taxon>
        <taxon>Bacillota</taxon>
        <taxon>Bacilli</taxon>
        <taxon>Bacillales</taxon>
        <taxon>Alicyclobacillaceae</taxon>
        <taxon>Alicyclobacillus</taxon>
    </lineage>
</organism>
<feature type="transmembrane region" description="Helical" evidence="8">
    <location>
        <begin position="47"/>
        <end position="66"/>
    </location>
</feature>
<dbReference type="EC" id="5.1.3.2" evidence="4"/>
<evidence type="ECO:0000256" key="4">
    <source>
        <dbReference type="ARBA" id="ARBA00013189"/>
    </source>
</evidence>
<keyword evidence="11" id="KW-1185">Reference proteome</keyword>
<keyword evidence="7" id="KW-0413">Isomerase</keyword>
<gene>
    <name evidence="10" type="ORF">C7445_102131</name>
</gene>
<evidence type="ECO:0000313" key="10">
    <source>
        <dbReference type="EMBL" id="TDY50572.1"/>
    </source>
</evidence>
<keyword evidence="6" id="KW-0520">NAD</keyword>